<reference evidence="2" key="2">
    <citation type="journal article" date="2015" name="Fish Shellfish Immunol.">
        <title>Early steps in the European eel (Anguilla anguilla)-Vibrio vulnificus interaction in the gills: Role of the RtxA13 toxin.</title>
        <authorList>
            <person name="Callol A."/>
            <person name="Pajuelo D."/>
            <person name="Ebbesson L."/>
            <person name="Teles M."/>
            <person name="MacKenzie S."/>
            <person name="Amaro C."/>
        </authorList>
    </citation>
    <scope>NUCLEOTIDE SEQUENCE</scope>
</reference>
<dbReference type="EMBL" id="GBXM01036063">
    <property type="protein sequence ID" value="JAH72514.1"/>
    <property type="molecule type" value="Transcribed_RNA"/>
</dbReference>
<keyword evidence="1" id="KW-1133">Transmembrane helix</keyword>
<feature type="transmembrane region" description="Helical" evidence="1">
    <location>
        <begin position="7"/>
        <end position="26"/>
    </location>
</feature>
<keyword evidence="1" id="KW-0472">Membrane</keyword>
<keyword evidence="1" id="KW-0812">Transmembrane</keyword>
<protein>
    <submittedName>
        <fullName evidence="2">Uncharacterized protein</fullName>
    </submittedName>
</protein>
<evidence type="ECO:0000256" key="1">
    <source>
        <dbReference type="SAM" id="Phobius"/>
    </source>
</evidence>
<name>A0A0E9V304_ANGAN</name>
<proteinExistence type="predicted"/>
<sequence>MDGLGGGDCYILVPHVITVIAIVIVLW</sequence>
<organism evidence="2">
    <name type="scientific">Anguilla anguilla</name>
    <name type="common">European freshwater eel</name>
    <name type="synonym">Muraena anguilla</name>
    <dbReference type="NCBI Taxonomy" id="7936"/>
    <lineage>
        <taxon>Eukaryota</taxon>
        <taxon>Metazoa</taxon>
        <taxon>Chordata</taxon>
        <taxon>Craniata</taxon>
        <taxon>Vertebrata</taxon>
        <taxon>Euteleostomi</taxon>
        <taxon>Actinopterygii</taxon>
        <taxon>Neopterygii</taxon>
        <taxon>Teleostei</taxon>
        <taxon>Anguilliformes</taxon>
        <taxon>Anguillidae</taxon>
        <taxon>Anguilla</taxon>
    </lineage>
</organism>
<reference evidence="2" key="1">
    <citation type="submission" date="2014-11" db="EMBL/GenBank/DDBJ databases">
        <authorList>
            <person name="Amaro Gonzalez C."/>
        </authorList>
    </citation>
    <scope>NUCLEOTIDE SEQUENCE</scope>
</reference>
<dbReference type="AlphaFoldDB" id="A0A0E9V304"/>
<accession>A0A0E9V304</accession>
<evidence type="ECO:0000313" key="2">
    <source>
        <dbReference type="EMBL" id="JAH72514.1"/>
    </source>
</evidence>